<evidence type="ECO:0000256" key="3">
    <source>
        <dbReference type="ARBA" id="ARBA00022946"/>
    </source>
</evidence>
<dbReference type="GO" id="GO:0003676">
    <property type="term" value="F:nucleic acid binding"/>
    <property type="evidence" value="ECO:0007669"/>
    <property type="project" value="InterPro"/>
</dbReference>
<keyword evidence="2" id="KW-0805">Transcription regulation</keyword>
<dbReference type="Gene3D" id="1.25.70.10">
    <property type="entry name" value="Transcription termination factor 3, mitochondrial"/>
    <property type="match status" value="2"/>
</dbReference>
<dbReference type="OrthoDB" id="764594at2759"/>
<evidence type="ECO:0000313" key="4">
    <source>
        <dbReference type="EMBL" id="CAH9100713.1"/>
    </source>
</evidence>
<keyword evidence="2" id="KW-0804">Transcription</keyword>
<protein>
    <submittedName>
        <fullName evidence="4">Uncharacterized protein</fullName>
    </submittedName>
</protein>
<comment type="caution">
    <text evidence="4">The sequence shown here is derived from an EMBL/GenBank/DDBJ whole genome shotgun (WGS) entry which is preliminary data.</text>
</comment>
<dbReference type="InterPro" id="IPR003690">
    <property type="entry name" value="MTERF"/>
</dbReference>
<evidence type="ECO:0000313" key="5">
    <source>
        <dbReference type="Proteomes" id="UP001152484"/>
    </source>
</evidence>
<dbReference type="Pfam" id="PF02536">
    <property type="entry name" value="mTERF"/>
    <property type="match status" value="3"/>
</dbReference>
<dbReference type="PANTHER" id="PTHR13068">
    <property type="entry name" value="CGI-12 PROTEIN-RELATED"/>
    <property type="match status" value="1"/>
</dbReference>
<sequence>MIHCQKLRVSSAVIKCLSYFSGLTHIYQGTRFYRTKQNALIPGKTLLAIRQEAQSALTEYLHTTRSLPFTDAEHISKNSPHFLETLLNRVNLENDVARSVVRFLRYNPINEFEPFFESLGLSPSEFLRFLPPNIMFLNDDTSLMENYHALCNYGVQRNKIGIIYKKAPEVFQYGSGFLKSKLRSFEEFGLNQTTVAKFVCLSPHLLKENVHRDFFMVLDKLKSVGIESGVDYEWIKGKLSIAESYNWRRVCEVMFLFNNLSFSEEQLRNLVCRNPELLFDTSGHSTFSLIGSMLKFGLARDDLKNMFLNLPNIKVAKFVRNLRNSYVFLVGIEMINHDIGNLFRTHNVLLGSCSLKKVVTLLSSLKTGKKKICKMILADPNILKEWVFGLKVGPVSSTEEAEEDLKSKTMKTSFLLSLGFIENSSEMEKALKAFRGRGLELQERYDCLVNAGLKPKDVAKMVKVSPHILNQSKEHIEAKIEFLKSTLGIPVSCLVSFPNYISYTCERSTLRLSMYKWLKDQGRVRRKLALSTLIASSEKIFMKTYVNPHPGGPCMWEKIKREVYPN</sequence>
<keyword evidence="3" id="KW-0809">Transit peptide</keyword>
<evidence type="ECO:0000256" key="1">
    <source>
        <dbReference type="ARBA" id="ARBA00007692"/>
    </source>
</evidence>
<dbReference type="SMART" id="SM00733">
    <property type="entry name" value="Mterf"/>
    <property type="match status" value="4"/>
</dbReference>
<gene>
    <name evidence="4" type="ORF">CEURO_LOCUS15074</name>
</gene>
<name>A0A9P1EE90_CUSEU</name>
<dbReference type="GO" id="GO:0006353">
    <property type="term" value="P:DNA-templated transcription termination"/>
    <property type="evidence" value="ECO:0007669"/>
    <property type="project" value="UniProtKB-KW"/>
</dbReference>
<dbReference type="EMBL" id="CAMAPE010000038">
    <property type="protein sequence ID" value="CAH9100713.1"/>
    <property type="molecule type" value="Genomic_DNA"/>
</dbReference>
<dbReference type="InterPro" id="IPR038538">
    <property type="entry name" value="MTERF_sf"/>
</dbReference>
<keyword evidence="2" id="KW-0806">Transcription termination</keyword>
<organism evidence="4 5">
    <name type="scientific">Cuscuta europaea</name>
    <name type="common">European dodder</name>
    <dbReference type="NCBI Taxonomy" id="41803"/>
    <lineage>
        <taxon>Eukaryota</taxon>
        <taxon>Viridiplantae</taxon>
        <taxon>Streptophyta</taxon>
        <taxon>Embryophyta</taxon>
        <taxon>Tracheophyta</taxon>
        <taxon>Spermatophyta</taxon>
        <taxon>Magnoliopsida</taxon>
        <taxon>eudicotyledons</taxon>
        <taxon>Gunneridae</taxon>
        <taxon>Pentapetalae</taxon>
        <taxon>asterids</taxon>
        <taxon>lamiids</taxon>
        <taxon>Solanales</taxon>
        <taxon>Convolvulaceae</taxon>
        <taxon>Cuscuteae</taxon>
        <taxon>Cuscuta</taxon>
        <taxon>Cuscuta subgen. Cuscuta</taxon>
    </lineage>
</organism>
<dbReference type="AlphaFoldDB" id="A0A9P1EE90"/>
<comment type="similarity">
    <text evidence="1">Belongs to the mTERF family.</text>
</comment>
<keyword evidence="5" id="KW-1185">Reference proteome</keyword>
<reference evidence="4" key="1">
    <citation type="submission" date="2022-07" db="EMBL/GenBank/DDBJ databases">
        <authorList>
            <person name="Macas J."/>
            <person name="Novak P."/>
            <person name="Neumann P."/>
        </authorList>
    </citation>
    <scope>NUCLEOTIDE SEQUENCE</scope>
</reference>
<accession>A0A9P1EE90</accession>
<proteinExistence type="inferred from homology"/>
<evidence type="ECO:0000256" key="2">
    <source>
        <dbReference type="ARBA" id="ARBA00022472"/>
    </source>
</evidence>
<dbReference type="Proteomes" id="UP001152484">
    <property type="component" value="Unassembled WGS sequence"/>
</dbReference>
<dbReference type="PANTHER" id="PTHR13068:SF38">
    <property type="entry name" value="TRANSCRIPTION TERMINATION FACTOR FAMILY PROTEIN"/>
    <property type="match status" value="1"/>
</dbReference>